<feature type="domain" description="Phage shock protein PspC N-terminal" evidence="5">
    <location>
        <begin position="18"/>
        <end position="73"/>
    </location>
</feature>
<evidence type="ECO:0000313" key="6">
    <source>
        <dbReference type="EMBL" id="GAA1776839.1"/>
    </source>
</evidence>
<evidence type="ECO:0000256" key="2">
    <source>
        <dbReference type="ARBA" id="ARBA00022777"/>
    </source>
</evidence>
<dbReference type="PANTHER" id="PTHR24421">
    <property type="entry name" value="NITRATE/NITRITE SENSOR PROTEIN NARX-RELATED"/>
    <property type="match status" value="1"/>
</dbReference>
<keyword evidence="2" id="KW-0418">Kinase</keyword>
<feature type="transmembrane region" description="Helical" evidence="4">
    <location>
        <begin position="156"/>
        <end position="174"/>
    </location>
</feature>
<accession>A0ABN2L765</accession>
<keyword evidence="4" id="KW-0812">Transmembrane</keyword>
<keyword evidence="1" id="KW-0808">Transferase</keyword>
<reference evidence="6 7" key="1">
    <citation type="journal article" date="2019" name="Int. J. Syst. Evol. Microbiol.">
        <title>The Global Catalogue of Microorganisms (GCM) 10K type strain sequencing project: providing services to taxonomists for standard genome sequencing and annotation.</title>
        <authorList>
            <consortium name="The Broad Institute Genomics Platform"/>
            <consortium name="The Broad Institute Genome Sequencing Center for Infectious Disease"/>
            <person name="Wu L."/>
            <person name="Ma J."/>
        </authorList>
    </citation>
    <scope>NUCLEOTIDE SEQUENCE [LARGE SCALE GENOMIC DNA]</scope>
    <source>
        <strain evidence="6 7">JCM 15591</strain>
    </source>
</reference>
<keyword evidence="3" id="KW-0902">Two-component regulatory system</keyword>
<sequence>MPIPYAVPPTAEVADPPRMVRPAHGRVLAGVCAGLAEHLGLPVAWVRGFVAVLILAGPGVVGYILLWALTPQEADSGAATAGQRWSLRQAGPAAMWIGIAMVAVVGATSVLPRSGGGLGILTPILILAIIAVIGLASADVAQRDRWLGRRSGWPALARLAGGLIAVVVGTVVMLSGGTSAAEAWDIVLATVVVLLGFTLLLAPWVLRLLHDVGEARTARALADERADIAAHLHDSVLQTLALIQRQAGDATRVATLARVQERELRTYLYGGGSVDQTTLSGALAEVIDEVEVAHGIPIDVVVTGDCPLDEHVQAMVRALREALLNAANHGAAPIAAYVECGPDRIEAFVRDHGPGLNLDAIPEDRLGVRESIQGRMTRVGGNAKVRRLEPGTEWTLTLPRVAAAPTGGN</sequence>
<evidence type="ECO:0000256" key="3">
    <source>
        <dbReference type="ARBA" id="ARBA00023012"/>
    </source>
</evidence>
<proteinExistence type="predicted"/>
<dbReference type="InterPro" id="IPR050482">
    <property type="entry name" value="Sensor_HK_TwoCompSys"/>
</dbReference>
<protein>
    <submittedName>
        <fullName evidence="6">ATP-binding protein</fullName>
    </submittedName>
</protein>
<dbReference type="SUPFAM" id="SSF55874">
    <property type="entry name" value="ATPase domain of HSP90 chaperone/DNA topoisomerase II/histidine kinase"/>
    <property type="match status" value="1"/>
</dbReference>
<feature type="transmembrane region" description="Helical" evidence="4">
    <location>
        <begin position="44"/>
        <end position="69"/>
    </location>
</feature>
<keyword evidence="4" id="KW-0472">Membrane</keyword>
<dbReference type="RefSeq" id="WP_344069338.1">
    <property type="nucleotide sequence ID" value="NZ_BAAAPN010000106.1"/>
</dbReference>
<dbReference type="PANTHER" id="PTHR24421:SF61">
    <property type="entry name" value="OXYGEN SENSOR HISTIDINE KINASE NREB"/>
    <property type="match status" value="1"/>
</dbReference>
<dbReference type="InterPro" id="IPR036890">
    <property type="entry name" value="HATPase_C_sf"/>
</dbReference>
<evidence type="ECO:0000256" key="4">
    <source>
        <dbReference type="SAM" id="Phobius"/>
    </source>
</evidence>
<comment type="caution">
    <text evidence="6">The sequence shown here is derived from an EMBL/GenBank/DDBJ whole genome shotgun (WGS) entry which is preliminary data.</text>
</comment>
<feature type="transmembrane region" description="Helical" evidence="4">
    <location>
        <begin position="117"/>
        <end position="136"/>
    </location>
</feature>
<dbReference type="Pfam" id="PF04024">
    <property type="entry name" value="PspC"/>
    <property type="match status" value="1"/>
</dbReference>
<evidence type="ECO:0000259" key="5">
    <source>
        <dbReference type="Pfam" id="PF04024"/>
    </source>
</evidence>
<keyword evidence="6" id="KW-0547">Nucleotide-binding</keyword>
<dbReference type="EMBL" id="BAAAPN010000106">
    <property type="protein sequence ID" value="GAA1776839.1"/>
    <property type="molecule type" value="Genomic_DNA"/>
</dbReference>
<dbReference type="Proteomes" id="UP001501475">
    <property type="component" value="Unassembled WGS sequence"/>
</dbReference>
<feature type="transmembrane region" description="Helical" evidence="4">
    <location>
        <begin position="90"/>
        <end position="111"/>
    </location>
</feature>
<feature type="transmembrane region" description="Helical" evidence="4">
    <location>
        <begin position="186"/>
        <end position="206"/>
    </location>
</feature>
<keyword evidence="7" id="KW-1185">Reference proteome</keyword>
<keyword evidence="4" id="KW-1133">Transmembrane helix</keyword>
<name>A0ABN2L765_9MICO</name>
<dbReference type="InterPro" id="IPR007168">
    <property type="entry name" value="Phageshock_PspC_N"/>
</dbReference>
<organism evidence="6 7">
    <name type="scientific">Nostocoides vanveenii</name>
    <dbReference type="NCBI Taxonomy" id="330835"/>
    <lineage>
        <taxon>Bacteria</taxon>
        <taxon>Bacillati</taxon>
        <taxon>Actinomycetota</taxon>
        <taxon>Actinomycetes</taxon>
        <taxon>Micrococcales</taxon>
        <taxon>Intrasporangiaceae</taxon>
        <taxon>Nostocoides</taxon>
    </lineage>
</organism>
<evidence type="ECO:0000256" key="1">
    <source>
        <dbReference type="ARBA" id="ARBA00022679"/>
    </source>
</evidence>
<evidence type="ECO:0000313" key="7">
    <source>
        <dbReference type="Proteomes" id="UP001501475"/>
    </source>
</evidence>
<gene>
    <name evidence="6" type="ORF">GCM10009810_37480</name>
</gene>
<keyword evidence="6" id="KW-0067">ATP-binding</keyword>
<dbReference type="GO" id="GO:0005524">
    <property type="term" value="F:ATP binding"/>
    <property type="evidence" value="ECO:0007669"/>
    <property type="project" value="UniProtKB-KW"/>
</dbReference>
<dbReference type="Gene3D" id="3.30.565.10">
    <property type="entry name" value="Histidine kinase-like ATPase, C-terminal domain"/>
    <property type="match status" value="1"/>
</dbReference>